<gene>
    <name evidence="4" type="ORF">Afe05nite_32700</name>
</gene>
<dbReference type="InterPro" id="IPR049244">
    <property type="entry name" value="DUF6879"/>
</dbReference>
<evidence type="ECO:0000313" key="5">
    <source>
        <dbReference type="Proteomes" id="UP000598174"/>
    </source>
</evidence>
<evidence type="ECO:0000259" key="3">
    <source>
        <dbReference type="Pfam" id="PF21806"/>
    </source>
</evidence>
<dbReference type="Pfam" id="PF21806">
    <property type="entry name" value="DUF6879"/>
    <property type="match status" value="1"/>
</dbReference>
<accession>A0A919MGB0</accession>
<evidence type="ECO:0000256" key="1">
    <source>
        <dbReference type="SAM" id="MobiDB-lite"/>
    </source>
</evidence>
<feature type="domain" description="DUF6879" evidence="3">
    <location>
        <begin position="161"/>
        <end position="293"/>
    </location>
</feature>
<keyword evidence="2" id="KW-0472">Membrane</keyword>
<feature type="region of interest" description="Disordered" evidence="1">
    <location>
        <begin position="83"/>
        <end position="114"/>
    </location>
</feature>
<proteinExistence type="predicted"/>
<dbReference type="Proteomes" id="UP000598174">
    <property type="component" value="Unassembled WGS sequence"/>
</dbReference>
<sequence>MRIGIKLLVAAGVGGLTYLLTALGDQQPIWRAGVAVAVGAFTLVAQLLIEAAESARRLELARKANALSRAEISRLVTTGARAAAPAGATSPAAPATHPSAPAADPSGPVLPGADLPGAGAAREGFIDLDGLRADGVERDAGDPDWLLGLTDATRVGIDAITMASFGEGEFWDSDLGRRYLRRQREAIARNVRIRRLFLITERVPDPERIRALMAPHQSIGVETRAIRPDDFYFLRQIELEDFIVFDRKVSYEFHAARVLDDGMTPPIAGVALVVDPRLVEQRQERFEQLWSAAR</sequence>
<protein>
    <recommendedName>
        <fullName evidence="3">DUF6879 domain-containing protein</fullName>
    </recommendedName>
</protein>
<reference evidence="4" key="1">
    <citation type="submission" date="2021-01" db="EMBL/GenBank/DDBJ databases">
        <title>Whole genome shotgun sequence of Actinoplanes ferrugineus NBRC 15555.</title>
        <authorList>
            <person name="Komaki H."/>
            <person name="Tamura T."/>
        </authorList>
    </citation>
    <scope>NUCLEOTIDE SEQUENCE</scope>
    <source>
        <strain evidence="4">NBRC 15555</strain>
    </source>
</reference>
<dbReference type="AlphaFoldDB" id="A0A919MGB0"/>
<dbReference type="RefSeq" id="WP_203817968.1">
    <property type="nucleotide sequence ID" value="NZ_BAAABP010000058.1"/>
</dbReference>
<organism evidence="4 5">
    <name type="scientific">Paractinoplanes ferrugineus</name>
    <dbReference type="NCBI Taxonomy" id="113564"/>
    <lineage>
        <taxon>Bacteria</taxon>
        <taxon>Bacillati</taxon>
        <taxon>Actinomycetota</taxon>
        <taxon>Actinomycetes</taxon>
        <taxon>Micromonosporales</taxon>
        <taxon>Micromonosporaceae</taxon>
        <taxon>Paractinoplanes</taxon>
    </lineage>
</organism>
<evidence type="ECO:0000256" key="2">
    <source>
        <dbReference type="SAM" id="Phobius"/>
    </source>
</evidence>
<keyword evidence="5" id="KW-1185">Reference proteome</keyword>
<evidence type="ECO:0000313" key="4">
    <source>
        <dbReference type="EMBL" id="GIE11430.1"/>
    </source>
</evidence>
<feature type="transmembrane region" description="Helical" evidence="2">
    <location>
        <begin position="34"/>
        <end position="52"/>
    </location>
</feature>
<keyword evidence="2" id="KW-1133">Transmembrane helix</keyword>
<name>A0A919MGB0_9ACTN</name>
<keyword evidence="2" id="KW-0812">Transmembrane</keyword>
<dbReference type="EMBL" id="BOMM01000029">
    <property type="protein sequence ID" value="GIE11430.1"/>
    <property type="molecule type" value="Genomic_DNA"/>
</dbReference>
<comment type="caution">
    <text evidence="4">The sequence shown here is derived from an EMBL/GenBank/DDBJ whole genome shotgun (WGS) entry which is preliminary data.</text>
</comment>